<evidence type="ECO:0000256" key="5">
    <source>
        <dbReference type="PIRNR" id="PIRNR037207"/>
    </source>
</evidence>
<dbReference type="Proteomes" id="UP000799640">
    <property type="component" value="Unassembled WGS sequence"/>
</dbReference>
<comment type="catalytic activity">
    <reaction evidence="5">
        <text>an N-terminal L-alpha-aminoacyl-[protein] + L-arginyl-tRNA(Arg) = an N-terminal L-arginyl-L-aminoacyl-[protein] + tRNA(Arg) + H(+)</text>
        <dbReference type="Rhea" id="RHEA:10208"/>
        <dbReference type="Rhea" id="RHEA-COMP:9658"/>
        <dbReference type="Rhea" id="RHEA-COMP:9673"/>
        <dbReference type="Rhea" id="RHEA-COMP:10636"/>
        <dbReference type="Rhea" id="RHEA-COMP:10638"/>
        <dbReference type="ChEBI" id="CHEBI:15378"/>
        <dbReference type="ChEBI" id="CHEBI:78442"/>
        <dbReference type="ChEBI" id="CHEBI:78513"/>
        <dbReference type="ChEBI" id="CHEBI:78597"/>
        <dbReference type="ChEBI" id="CHEBI:83562"/>
        <dbReference type="EC" id="2.3.2.8"/>
    </reaction>
</comment>
<evidence type="ECO:0000313" key="10">
    <source>
        <dbReference type="Proteomes" id="UP000799640"/>
    </source>
</evidence>
<feature type="region of interest" description="Disordered" evidence="6">
    <location>
        <begin position="298"/>
        <end position="352"/>
    </location>
</feature>
<evidence type="ECO:0000256" key="2">
    <source>
        <dbReference type="ARBA" id="ARBA00022679"/>
    </source>
</evidence>
<dbReference type="EC" id="2.3.2.8" evidence="5"/>
<evidence type="ECO:0000259" key="7">
    <source>
        <dbReference type="Pfam" id="PF04376"/>
    </source>
</evidence>
<dbReference type="PANTHER" id="PTHR21367">
    <property type="entry name" value="ARGININE-TRNA-PROTEIN TRANSFERASE 1"/>
    <property type="match status" value="1"/>
</dbReference>
<evidence type="ECO:0000256" key="1">
    <source>
        <dbReference type="ARBA" id="ARBA00009991"/>
    </source>
</evidence>
<dbReference type="InterPro" id="IPR030700">
    <property type="entry name" value="N-end_Aminoacyl_Trfase"/>
</dbReference>
<accession>A0A6G1HWF4</accession>
<keyword evidence="4 5" id="KW-0012">Acyltransferase</keyword>
<dbReference type="InterPro" id="IPR016181">
    <property type="entry name" value="Acyl_CoA_acyltransferase"/>
</dbReference>
<comment type="similarity">
    <text evidence="1 5">Belongs to the R-transferase family.</text>
</comment>
<feature type="compositionally biased region" description="Basic and acidic residues" evidence="6">
    <location>
        <begin position="305"/>
        <end position="319"/>
    </location>
</feature>
<dbReference type="InterPro" id="IPR007472">
    <property type="entry name" value="N-end_Aminoacyl_Trfase_C"/>
</dbReference>
<dbReference type="Pfam" id="PF04377">
    <property type="entry name" value="ATE_C"/>
    <property type="match status" value="1"/>
</dbReference>
<feature type="domain" description="N-end aminoacyl transferase N-terminal" evidence="7">
    <location>
        <begin position="17"/>
        <end position="86"/>
    </location>
</feature>
<evidence type="ECO:0000256" key="3">
    <source>
        <dbReference type="ARBA" id="ARBA00022786"/>
    </source>
</evidence>
<evidence type="ECO:0000256" key="6">
    <source>
        <dbReference type="SAM" id="MobiDB-lite"/>
    </source>
</evidence>
<evidence type="ECO:0000256" key="4">
    <source>
        <dbReference type="ARBA" id="ARBA00023315"/>
    </source>
</evidence>
<reference evidence="9" key="1">
    <citation type="journal article" date="2020" name="Stud. Mycol.">
        <title>101 Dothideomycetes genomes: a test case for predicting lifestyles and emergence of pathogens.</title>
        <authorList>
            <person name="Haridas S."/>
            <person name="Albert R."/>
            <person name="Binder M."/>
            <person name="Bloem J."/>
            <person name="Labutti K."/>
            <person name="Salamov A."/>
            <person name="Andreopoulos B."/>
            <person name="Baker S."/>
            <person name="Barry K."/>
            <person name="Bills G."/>
            <person name="Bluhm B."/>
            <person name="Cannon C."/>
            <person name="Castanera R."/>
            <person name="Culley D."/>
            <person name="Daum C."/>
            <person name="Ezra D."/>
            <person name="Gonzalez J."/>
            <person name="Henrissat B."/>
            <person name="Kuo A."/>
            <person name="Liang C."/>
            <person name="Lipzen A."/>
            <person name="Lutzoni F."/>
            <person name="Magnuson J."/>
            <person name="Mondo S."/>
            <person name="Nolan M."/>
            <person name="Ohm R."/>
            <person name="Pangilinan J."/>
            <person name="Park H.-J."/>
            <person name="Ramirez L."/>
            <person name="Alfaro M."/>
            <person name="Sun H."/>
            <person name="Tritt A."/>
            <person name="Yoshinaga Y."/>
            <person name="Zwiers L.-H."/>
            <person name="Turgeon B."/>
            <person name="Goodwin S."/>
            <person name="Spatafora J."/>
            <person name="Crous P."/>
            <person name="Grigoriev I."/>
        </authorList>
    </citation>
    <scope>NUCLEOTIDE SEQUENCE</scope>
    <source>
        <strain evidence="9">CBS 262.69</strain>
    </source>
</reference>
<dbReference type="InterPro" id="IPR017137">
    <property type="entry name" value="Arg-tRNA-P_Trfase_1_euk"/>
</dbReference>
<name>A0A6G1HWF4_9PEZI</name>
<dbReference type="InterPro" id="IPR007471">
    <property type="entry name" value="N-end_Aminoacyl_Trfase_N"/>
</dbReference>
<feature type="domain" description="N-end rule aminoacyl transferase C-terminal" evidence="8">
    <location>
        <begin position="157"/>
        <end position="286"/>
    </location>
</feature>
<dbReference type="GO" id="GO:0005737">
    <property type="term" value="C:cytoplasm"/>
    <property type="evidence" value="ECO:0007669"/>
    <property type="project" value="TreeGrafter"/>
</dbReference>
<organism evidence="9 10">
    <name type="scientific">Trichodelitschia bisporula</name>
    <dbReference type="NCBI Taxonomy" id="703511"/>
    <lineage>
        <taxon>Eukaryota</taxon>
        <taxon>Fungi</taxon>
        <taxon>Dikarya</taxon>
        <taxon>Ascomycota</taxon>
        <taxon>Pezizomycotina</taxon>
        <taxon>Dothideomycetes</taxon>
        <taxon>Dothideomycetes incertae sedis</taxon>
        <taxon>Phaeotrichales</taxon>
        <taxon>Phaeotrichaceae</taxon>
        <taxon>Trichodelitschia</taxon>
    </lineage>
</organism>
<evidence type="ECO:0000313" key="9">
    <source>
        <dbReference type="EMBL" id="KAF2400149.1"/>
    </source>
</evidence>
<keyword evidence="2 5" id="KW-0808">Transferase</keyword>
<sequence length="452" mass="50572">MPSNASLLAPYGYQSASCGYCKRSRTSASYYAQTSRLLPEDYQALIDRGWRRSGTLLYKPDIRLGCCPHHTIRLEAAAFSPRRDQKAALHRWNRFVLGEACVRDLNLRRSRGEKQRSRNEFDLLTAIHAAERDRLPAGAQPEHQLEVRLETDDFSEEKFALYVDYQTHVHGDAPADVTRQGFKRFLCRSPLVRSDDGRFGSFHQTYRLDGELVAMSVLDLLPHAVSGVYFMYADKVARWHLGKVSAVREAGLAMEGGYGFYYMGYYIHGCAKMRYKAEYGPQNVLDLETMQWRPLVETLGGGSQDMRDGSNKGDDRGDAMDEVQDENGEKIPNDGRSGDGVNADADKNGDLQLDRDSKGRLIFPNLTAATAALAEGLSLFELAFPGTLSAAEVREQIELDAVKITLRNKVVRLDDLYDPDRDMMKPLSLRGVVANLAACVGPEVAQRMVVDL</sequence>
<evidence type="ECO:0000259" key="8">
    <source>
        <dbReference type="Pfam" id="PF04377"/>
    </source>
</evidence>
<dbReference type="PANTHER" id="PTHR21367:SF1">
    <property type="entry name" value="ARGINYL-TRNA--PROTEIN TRANSFERASE 1"/>
    <property type="match status" value="1"/>
</dbReference>
<dbReference type="GO" id="GO:0004057">
    <property type="term" value="F:arginyl-tRNA--protein transferase activity"/>
    <property type="evidence" value="ECO:0007669"/>
    <property type="project" value="UniProtKB-EC"/>
</dbReference>
<dbReference type="SUPFAM" id="SSF55729">
    <property type="entry name" value="Acyl-CoA N-acyltransferases (Nat)"/>
    <property type="match status" value="1"/>
</dbReference>
<dbReference type="Pfam" id="PF04376">
    <property type="entry name" value="ATE_N"/>
    <property type="match status" value="1"/>
</dbReference>
<protein>
    <recommendedName>
        <fullName evidence="5">Arginyl-tRNA--protein transferase 1</fullName>
        <shortName evidence="5">Arginyltransferase 1</shortName>
        <shortName evidence="5">R-transferase 1</shortName>
        <ecNumber evidence="5">2.3.2.8</ecNumber>
    </recommendedName>
    <alternativeName>
        <fullName evidence="5">Arginine-tRNA--protein transferase 1</fullName>
    </alternativeName>
</protein>
<proteinExistence type="inferred from homology"/>
<comment type="function">
    <text evidence="5">Involved in the post-translational conjugation of arginine to the N-terminal aspartate or glutamate of a protein. This arginylation is required for degradation of the protein via the ubiquitin pathway.</text>
</comment>
<keyword evidence="10" id="KW-1185">Reference proteome</keyword>
<dbReference type="PIRSF" id="PIRSF037207">
    <property type="entry name" value="ATE1_euk"/>
    <property type="match status" value="1"/>
</dbReference>
<dbReference type="EMBL" id="ML996695">
    <property type="protein sequence ID" value="KAF2400149.1"/>
    <property type="molecule type" value="Genomic_DNA"/>
</dbReference>
<feature type="compositionally biased region" description="Basic and acidic residues" evidence="6">
    <location>
        <begin position="327"/>
        <end position="337"/>
    </location>
</feature>
<dbReference type="OrthoDB" id="74183at2759"/>
<gene>
    <name evidence="9" type="ORF">EJ06DRAFT_582047</name>
</gene>
<keyword evidence="3 5" id="KW-0833">Ubl conjugation pathway</keyword>
<dbReference type="AlphaFoldDB" id="A0A6G1HWF4"/>